<evidence type="ECO:0000256" key="2">
    <source>
        <dbReference type="ARBA" id="ARBA00023125"/>
    </source>
</evidence>
<dbReference type="PANTHER" id="PTHR30055">
    <property type="entry name" value="HTH-TYPE TRANSCRIPTIONAL REGULATOR RUTR"/>
    <property type="match status" value="1"/>
</dbReference>
<evidence type="ECO:0000313" key="7">
    <source>
        <dbReference type="EMBL" id="CCM65462.1"/>
    </source>
</evidence>
<dbReference type="Proteomes" id="UP000018291">
    <property type="component" value="Unassembled WGS sequence"/>
</dbReference>
<protein>
    <recommendedName>
        <fullName evidence="6">HTH tetR-type domain-containing protein</fullName>
    </recommendedName>
</protein>
<evidence type="ECO:0000256" key="3">
    <source>
        <dbReference type="ARBA" id="ARBA00023163"/>
    </source>
</evidence>
<evidence type="ECO:0000313" key="8">
    <source>
        <dbReference type="Proteomes" id="UP000018291"/>
    </source>
</evidence>
<dbReference type="Gene3D" id="1.10.357.10">
    <property type="entry name" value="Tetracycline Repressor, domain 2"/>
    <property type="match status" value="1"/>
</dbReference>
<dbReference type="RefSeq" id="WP_012230189.1">
    <property type="nucleotide sequence ID" value="NZ_HG422565.1"/>
</dbReference>
<dbReference type="InterPro" id="IPR009057">
    <property type="entry name" value="Homeodomain-like_sf"/>
</dbReference>
<gene>
    <name evidence="7" type="ORF">BN381_780011</name>
</gene>
<dbReference type="SUPFAM" id="SSF46689">
    <property type="entry name" value="Homeodomain-like"/>
    <property type="match status" value="1"/>
</dbReference>
<sequence length="208" mass="22803">MSDAIPTADVPGEANTVDGRRARRARGRTAVVDALFALLQEQGVQPAVEEIAARAGVSVSSIFRYFDGLDDLRELAIGRYFERFAPLFEVPNLGEGQLPRRLSAMVDSRLALYQAIAPIAHIARLRALETPRFATTLATTRAGSANQVRTHFAAELGTRTPARGDDLVGVIDSITSFESWELLRDTHGRSQSQIRRAWTECLQVLLAS</sequence>
<evidence type="ECO:0000256" key="5">
    <source>
        <dbReference type="SAM" id="MobiDB-lite"/>
    </source>
</evidence>
<evidence type="ECO:0000259" key="6">
    <source>
        <dbReference type="PROSITE" id="PS50977"/>
    </source>
</evidence>
<feature type="DNA-binding region" description="H-T-H motif" evidence="4">
    <location>
        <begin position="47"/>
        <end position="66"/>
    </location>
</feature>
<dbReference type="HOGENOM" id="CLU_097157_1_0_11"/>
<dbReference type="eggNOG" id="COG1309">
    <property type="taxonomic scope" value="Bacteria"/>
</dbReference>
<dbReference type="InterPro" id="IPR001647">
    <property type="entry name" value="HTH_TetR"/>
</dbReference>
<dbReference type="InterPro" id="IPR050109">
    <property type="entry name" value="HTH-type_TetR-like_transc_reg"/>
</dbReference>
<dbReference type="PRINTS" id="PR00455">
    <property type="entry name" value="HTHTETR"/>
</dbReference>
<keyword evidence="2 4" id="KW-0238">DNA-binding</keyword>
<keyword evidence="1" id="KW-0805">Transcription regulation</keyword>
<comment type="caution">
    <text evidence="7">The sequence shown here is derived from an EMBL/GenBank/DDBJ whole genome shotgun (WGS) entry which is preliminary data.</text>
</comment>
<name>R4Z7G4_9ACTN</name>
<dbReference type="PROSITE" id="PS50977">
    <property type="entry name" value="HTH_TETR_2"/>
    <property type="match status" value="1"/>
</dbReference>
<feature type="domain" description="HTH tetR-type" evidence="6">
    <location>
        <begin position="25"/>
        <end position="84"/>
    </location>
</feature>
<dbReference type="EMBL" id="CANL01000076">
    <property type="protein sequence ID" value="CCM65462.1"/>
    <property type="molecule type" value="Genomic_DNA"/>
</dbReference>
<dbReference type="Pfam" id="PF00440">
    <property type="entry name" value="TetR_N"/>
    <property type="match status" value="1"/>
</dbReference>
<proteinExistence type="predicted"/>
<feature type="region of interest" description="Disordered" evidence="5">
    <location>
        <begin position="1"/>
        <end position="21"/>
    </location>
</feature>
<dbReference type="STRING" id="1229780.BN381_780011"/>
<dbReference type="GO" id="GO:0003700">
    <property type="term" value="F:DNA-binding transcription factor activity"/>
    <property type="evidence" value="ECO:0007669"/>
    <property type="project" value="TreeGrafter"/>
</dbReference>
<dbReference type="GO" id="GO:0000976">
    <property type="term" value="F:transcription cis-regulatory region binding"/>
    <property type="evidence" value="ECO:0007669"/>
    <property type="project" value="TreeGrafter"/>
</dbReference>
<evidence type="ECO:0000256" key="1">
    <source>
        <dbReference type="ARBA" id="ARBA00023015"/>
    </source>
</evidence>
<organism evidence="7 8">
    <name type="scientific">Candidatus Neomicrothrix parvicella RN1</name>
    <dbReference type="NCBI Taxonomy" id="1229780"/>
    <lineage>
        <taxon>Bacteria</taxon>
        <taxon>Bacillati</taxon>
        <taxon>Actinomycetota</taxon>
        <taxon>Acidimicrobiia</taxon>
        <taxon>Acidimicrobiales</taxon>
        <taxon>Microthrixaceae</taxon>
        <taxon>Candidatus Neomicrothrix</taxon>
    </lineage>
</organism>
<accession>R4Z7G4</accession>
<dbReference type="PANTHER" id="PTHR30055:SF234">
    <property type="entry name" value="HTH-TYPE TRANSCRIPTIONAL REGULATOR BETI"/>
    <property type="match status" value="1"/>
</dbReference>
<keyword evidence="3" id="KW-0804">Transcription</keyword>
<dbReference type="AlphaFoldDB" id="R4Z7G4"/>
<keyword evidence="8" id="KW-1185">Reference proteome</keyword>
<reference evidence="7 8" key="1">
    <citation type="journal article" date="2013" name="ISME J.">
        <title>Metabolic model for the filamentous 'Candidatus Microthrix parvicella' based on genomic and metagenomic analyses.</title>
        <authorList>
            <person name="Jon McIlroy S."/>
            <person name="Kristiansen R."/>
            <person name="Albertsen M."/>
            <person name="Michael Karst S."/>
            <person name="Rossetti S."/>
            <person name="Lund Nielsen J."/>
            <person name="Tandoi V."/>
            <person name="James Seviour R."/>
            <person name="Nielsen P.H."/>
        </authorList>
    </citation>
    <scope>NUCLEOTIDE SEQUENCE [LARGE SCALE GENOMIC DNA]</scope>
    <source>
        <strain evidence="7 8">RN1</strain>
    </source>
</reference>
<evidence type="ECO:0000256" key="4">
    <source>
        <dbReference type="PROSITE-ProRule" id="PRU00335"/>
    </source>
</evidence>